<evidence type="ECO:0000313" key="3">
    <source>
        <dbReference type="Proteomes" id="UP000191901"/>
    </source>
</evidence>
<gene>
    <name evidence="2" type="ORF">XM38_033200</name>
</gene>
<feature type="compositionally biased region" description="Low complexity" evidence="1">
    <location>
        <begin position="252"/>
        <end position="270"/>
    </location>
</feature>
<feature type="region of interest" description="Disordered" evidence="1">
    <location>
        <begin position="323"/>
        <end position="379"/>
    </location>
</feature>
<dbReference type="InterPro" id="IPR029030">
    <property type="entry name" value="Caspase-like_dom_sf"/>
</dbReference>
<evidence type="ECO:0008006" key="4">
    <source>
        <dbReference type="Google" id="ProtNLM"/>
    </source>
</evidence>
<dbReference type="SUPFAM" id="SSF52129">
    <property type="entry name" value="Caspase-like"/>
    <property type="match status" value="1"/>
</dbReference>
<reference evidence="2 3" key="1">
    <citation type="journal article" date="2016" name="Biochim. Biophys. Acta">
        <title>Characterization of red-shifted phycobilisomes isolated from the chlorophyll f-containing cyanobacterium Halomicronema hongdechloris.</title>
        <authorList>
            <person name="Li Y."/>
            <person name="Lin Y."/>
            <person name="Garvey C.J."/>
            <person name="Birch D."/>
            <person name="Corkery R.W."/>
            <person name="Loughlin P.C."/>
            <person name="Scheer H."/>
            <person name="Willows R.D."/>
            <person name="Chen M."/>
        </authorList>
    </citation>
    <scope>NUCLEOTIDE SEQUENCE [LARGE SCALE GENOMIC DNA]</scope>
    <source>
        <strain evidence="2 3">C2206</strain>
    </source>
</reference>
<evidence type="ECO:0000256" key="1">
    <source>
        <dbReference type="SAM" id="MobiDB-lite"/>
    </source>
</evidence>
<sequence length="566" mass="61596">MANYWAVIAGINQYQALQPLLFAQFDAEELHNVCLDEAGMAPERCQFLSDISPAVKPQRRYPDRQQLQRSLTQLLESPIAADDVVWWFFSGYGVVWQGEDYLLPIDGDPRQPAQTAIPIAQVFDTLKQLPTRHGIVVLDINRSEAAVPGQRLGVQTVELAESLGIPLLLSCQPEQFSYETLALRHGLFTAALLEGLRYRGCRTLSQLAEYVTNHLPALSRHHLRPVQNPVAVVPPEQKFLLVLPADTVSQTPAESSVSAPAPTAAATTAPEPTPPSGSELVPVSGPMDAEQPAPTRLAWLRPGLAGLGLLLLGALLGYTPQWLQGQAPEPEPSAPTSNGPSAAGDEAPLAETAMSRSSPEAMRPTPDNLGRHQEAPPALDQARTQLQPLSASAFVDAIKTARQVSPEDPGYEQAQQDILRWSRIILDLAEGRAATGNLQDAIAAAQLVPADQPTLHQMAQERIRYWQHRQQHRQILQQAQASLQPGQASAFQAAILQLQQIPPASPEGKIAQDRIDQWSEDILVIARARAAQGRFAAAIAAAELIPEGTAAYDQAQQELQNWRQEL</sequence>
<evidence type="ECO:0000313" key="2">
    <source>
        <dbReference type="EMBL" id="ASC72363.1"/>
    </source>
</evidence>
<proteinExistence type="predicted"/>
<accession>A0A1Z3HPY5</accession>
<dbReference type="KEGG" id="hhg:XM38_033200"/>
<keyword evidence="3" id="KW-1185">Reference proteome</keyword>
<feature type="region of interest" description="Disordered" evidence="1">
    <location>
        <begin position="252"/>
        <end position="290"/>
    </location>
</feature>
<name>A0A1Z3HPY5_9CYAN</name>
<dbReference type="EMBL" id="CP021983">
    <property type="protein sequence ID" value="ASC72363.1"/>
    <property type="molecule type" value="Genomic_DNA"/>
</dbReference>
<protein>
    <recommendedName>
        <fullName evidence="4">Peptidase C14</fullName>
    </recommendedName>
</protein>
<dbReference type="RefSeq" id="WP_088430351.1">
    <property type="nucleotide sequence ID" value="NZ_CP021983.2"/>
</dbReference>
<organism evidence="2 3">
    <name type="scientific">Halomicronema hongdechloris C2206</name>
    <dbReference type="NCBI Taxonomy" id="1641165"/>
    <lineage>
        <taxon>Bacteria</taxon>
        <taxon>Bacillati</taxon>
        <taxon>Cyanobacteriota</taxon>
        <taxon>Cyanophyceae</taxon>
        <taxon>Nodosilineales</taxon>
        <taxon>Nodosilineaceae</taxon>
        <taxon>Halomicronema</taxon>
    </lineage>
</organism>
<dbReference type="Proteomes" id="UP000191901">
    <property type="component" value="Chromosome"/>
</dbReference>
<dbReference type="Gene3D" id="3.40.50.1460">
    <property type="match status" value="1"/>
</dbReference>
<dbReference type="OrthoDB" id="581349at2"/>
<dbReference type="AlphaFoldDB" id="A0A1Z3HPY5"/>